<comment type="caution">
    <text evidence="1">The sequence shown here is derived from an EMBL/GenBank/DDBJ whole genome shotgun (WGS) entry which is preliminary data.</text>
</comment>
<keyword evidence="2" id="KW-1185">Reference proteome</keyword>
<accession>A0ACB9QQW9</accession>
<proteinExistence type="predicted"/>
<evidence type="ECO:0000313" key="1">
    <source>
        <dbReference type="EMBL" id="KAI4369058.1"/>
    </source>
</evidence>
<protein>
    <submittedName>
        <fullName evidence="1">Uncharacterized protein</fullName>
    </submittedName>
</protein>
<dbReference type="Proteomes" id="UP001057402">
    <property type="component" value="Chromosome 5"/>
</dbReference>
<name>A0ACB9QQW9_9MYRT</name>
<reference evidence="2" key="1">
    <citation type="journal article" date="2023" name="Front. Plant Sci.">
        <title>Chromosomal-level genome assembly of Melastoma candidum provides insights into trichome evolution.</title>
        <authorList>
            <person name="Zhong Y."/>
            <person name="Wu W."/>
            <person name="Sun C."/>
            <person name="Zou P."/>
            <person name="Liu Y."/>
            <person name="Dai S."/>
            <person name="Zhou R."/>
        </authorList>
    </citation>
    <scope>NUCLEOTIDE SEQUENCE [LARGE SCALE GENOMIC DNA]</scope>
</reference>
<sequence length="133" mass="14559">MEHQQQQLGQRSGGGATPSRAFQFHTARPTITELFNLYLGLRSYRPRLDKPSPRNPGIASPTQSSMELSSGMAVSPIKSPDISSSMMQASMRGSPLTRDSTVSSLHQLCCKIIVMGLAFNLKPVIHAYIFSHV</sequence>
<gene>
    <name evidence="1" type="ORF">MLD38_017549</name>
</gene>
<evidence type="ECO:0000313" key="2">
    <source>
        <dbReference type="Proteomes" id="UP001057402"/>
    </source>
</evidence>
<dbReference type="EMBL" id="CM042884">
    <property type="protein sequence ID" value="KAI4369058.1"/>
    <property type="molecule type" value="Genomic_DNA"/>
</dbReference>
<organism evidence="1 2">
    <name type="scientific">Melastoma candidum</name>
    <dbReference type="NCBI Taxonomy" id="119954"/>
    <lineage>
        <taxon>Eukaryota</taxon>
        <taxon>Viridiplantae</taxon>
        <taxon>Streptophyta</taxon>
        <taxon>Embryophyta</taxon>
        <taxon>Tracheophyta</taxon>
        <taxon>Spermatophyta</taxon>
        <taxon>Magnoliopsida</taxon>
        <taxon>eudicotyledons</taxon>
        <taxon>Gunneridae</taxon>
        <taxon>Pentapetalae</taxon>
        <taxon>rosids</taxon>
        <taxon>malvids</taxon>
        <taxon>Myrtales</taxon>
        <taxon>Melastomataceae</taxon>
        <taxon>Melastomatoideae</taxon>
        <taxon>Melastomateae</taxon>
        <taxon>Melastoma</taxon>
    </lineage>
</organism>